<dbReference type="AlphaFoldDB" id="A0A1S4BHM6"/>
<keyword evidence="7 12" id="KW-1133">Transmembrane helix</keyword>
<dbReference type="OMA" id="WVNYGCL"/>
<dbReference type="FunFam" id="1.20.1250.20:FF:000025">
    <property type="entry name" value="probable polyol transporter 4"/>
    <property type="match status" value="1"/>
</dbReference>
<dbReference type="GO" id="GO:0015293">
    <property type="term" value="F:symporter activity"/>
    <property type="evidence" value="ECO:0007669"/>
    <property type="project" value="UniProtKB-KW"/>
</dbReference>
<dbReference type="PROSITE" id="PS00216">
    <property type="entry name" value="SUGAR_TRANSPORT_1"/>
    <property type="match status" value="2"/>
</dbReference>
<feature type="coiled-coil region" evidence="11">
    <location>
        <begin position="172"/>
        <end position="206"/>
    </location>
</feature>
<dbReference type="PROSITE" id="PS50850">
    <property type="entry name" value="MFS"/>
    <property type="match status" value="1"/>
</dbReference>
<dbReference type="OrthoDB" id="6339427at2759"/>
<evidence type="ECO:0000256" key="10">
    <source>
        <dbReference type="RuleBase" id="RU003346"/>
    </source>
</evidence>
<name>A0A1S4BHM6_TOBAC</name>
<keyword evidence="3 10" id="KW-0813">Transport</keyword>
<dbReference type="PRINTS" id="PR00171">
    <property type="entry name" value="SUGRTRNSPORT"/>
</dbReference>
<gene>
    <name evidence="15" type="primary">LOC107808381</name>
</gene>
<reference evidence="14" key="1">
    <citation type="journal article" date="2014" name="Nat. Commun.">
        <title>The tobacco genome sequence and its comparison with those of tomato and potato.</title>
        <authorList>
            <person name="Sierro N."/>
            <person name="Battey J.N."/>
            <person name="Ouadi S."/>
            <person name="Bakaher N."/>
            <person name="Bovet L."/>
            <person name="Willig A."/>
            <person name="Goepfert S."/>
            <person name="Peitsch M.C."/>
            <person name="Ivanov N.V."/>
        </authorList>
    </citation>
    <scope>NUCLEOTIDE SEQUENCE [LARGE SCALE GENOMIC DNA]</scope>
</reference>
<sequence length="450" mass="48448">MSGAIIFIQQDLKITEVQEEVLVGILSIISLLGSLAGGKTSDAIGRKWTMAFAAIVFQSGALIMALAPNFRVLMIGRFLAGIGIGFGVMIAPVYIAEISPTVARGSFTSFPEIFINLGILLGYVSNYAFSGLPPHINWRVMLGVGILPSVFIGIALFVIPESPRWLVMKNRIDEARVVLLKTNENASEVEERLAEIQQAAGHVNAEKYEEKAVWRELLNPSPGVRRMLITGCGIQCFQQVTGIDATVYYSPTIFKDAGIKGNTQLLAATVAVGFTKTIFILIAIFLIDKVGRKPLLYVSTIGMTTCLFGLGLTLSLLGNGSVGIKLAILCVCGNVAFFSVGIGPICWVLTSEIFPLRLRAQASALGAVGSRVSSGVVAMSFLSVSRMITVGGTFFVFAAISALSVAFVHKCVPETKGKSLEEIEMMFQNDRPHQGGELELEDVKHLMHIQ</sequence>
<evidence type="ECO:0000256" key="11">
    <source>
        <dbReference type="SAM" id="Coils"/>
    </source>
</evidence>
<evidence type="ECO:0000313" key="15">
    <source>
        <dbReference type="RefSeq" id="XP_016488383.1"/>
    </source>
</evidence>
<keyword evidence="5 12" id="KW-0812">Transmembrane</keyword>
<dbReference type="RefSeq" id="XP_016488383.1">
    <property type="nucleotide sequence ID" value="XM_016632897.1"/>
</dbReference>
<evidence type="ECO:0000256" key="6">
    <source>
        <dbReference type="ARBA" id="ARBA00022847"/>
    </source>
</evidence>
<evidence type="ECO:0000256" key="4">
    <source>
        <dbReference type="ARBA" id="ARBA00022597"/>
    </source>
</evidence>
<reference evidence="15" key="2">
    <citation type="submission" date="2025-08" db="UniProtKB">
        <authorList>
            <consortium name="RefSeq"/>
        </authorList>
    </citation>
    <scope>IDENTIFICATION</scope>
</reference>
<keyword evidence="4" id="KW-0762">Sugar transport</keyword>
<evidence type="ECO:0000256" key="9">
    <source>
        <dbReference type="ARBA" id="ARBA00044504"/>
    </source>
</evidence>
<evidence type="ECO:0000256" key="8">
    <source>
        <dbReference type="ARBA" id="ARBA00023136"/>
    </source>
</evidence>
<feature type="transmembrane region" description="Helical" evidence="12">
    <location>
        <begin position="265"/>
        <end position="287"/>
    </location>
</feature>
<evidence type="ECO:0000256" key="3">
    <source>
        <dbReference type="ARBA" id="ARBA00022448"/>
    </source>
</evidence>
<evidence type="ECO:0000259" key="13">
    <source>
        <dbReference type="PROSITE" id="PS50850"/>
    </source>
</evidence>
<dbReference type="PANTHER" id="PTHR48020">
    <property type="entry name" value="PROTON MYO-INOSITOL COTRANSPORTER"/>
    <property type="match status" value="1"/>
</dbReference>
<dbReference type="GeneID" id="107808381"/>
<dbReference type="Pfam" id="PF00083">
    <property type="entry name" value="Sugar_tr"/>
    <property type="match status" value="1"/>
</dbReference>
<dbReference type="InterPro" id="IPR020846">
    <property type="entry name" value="MFS_dom"/>
</dbReference>
<feature type="transmembrane region" description="Helical" evidence="12">
    <location>
        <begin position="21"/>
        <end position="38"/>
    </location>
</feature>
<keyword evidence="11" id="KW-0175">Coiled coil</keyword>
<dbReference type="InterPro" id="IPR050814">
    <property type="entry name" value="Myo-inositol_Transporter"/>
</dbReference>
<comment type="similarity">
    <text evidence="9">Belongs to the major facilitator superfamily. Phosphate:H(+) symporter (TC 2.A.1.9) family.</text>
</comment>
<dbReference type="SUPFAM" id="SSF103473">
    <property type="entry name" value="MFS general substrate transporter"/>
    <property type="match status" value="1"/>
</dbReference>
<evidence type="ECO:0000256" key="2">
    <source>
        <dbReference type="ARBA" id="ARBA00010992"/>
    </source>
</evidence>
<dbReference type="InterPro" id="IPR005828">
    <property type="entry name" value="MFS_sugar_transport-like"/>
</dbReference>
<protein>
    <submittedName>
        <fullName evidence="15">Probable polyol transporter 4 isoform X2</fullName>
    </submittedName>
</protein>
<dbReference type="InterPro" id="IPR036259">
    <property type="entry name" value="MFS_trans_sf"/>
</dbReference>
<dbReference type="Gene3D" id="1.20.1250.20">
    <property type="entry name" value="MFS general substrate transporter like domains"/>
    <property type="match status" value="1"/>
</dbReference>
<comment type="similarity">
    <text evidence="2 10">Belongs to the major facilitator superfamily. Sugar transporter (TC 2.A.1.1) family.</text>
</comment>
<proteinExistence type="inferred from homology"/>
<dbReference type="InterPro" id="IPR005829">
    <property type="entry name" value="Sugar_transporter_CS"/>
</dbReference>
<dbReference type="GO" id="GO:0016020">
    <property type="term" value="C:membrane"/>
    <property type="evidence" value="ECO:0007669"/>
    <property type="project" value="UniProtKB-SubCell"/>
</dbReference>
<evidence type="ECO:0000313" key="14">
    <source>
        <dbReference type="Proteomes" id="UP000790787"/>
    </source>
</evidence>
<feature type="transmembrane region" description="Helical" evidence="12">
    <location>
        <begin position="140"/>
        <end position="159"/>
    </location>
</feature>
<feature type="transmembrane region" description="Helical" evidence="12">
    <location>
        <begin position="50"/>
        <end position="67"/>
    </location>
</feature>
<comment type="subcellular location">
    <subcellularLocation>
        <location evidence="1">Membrane</location>
        <topology evidence="1">Multi-pass membrane protein</topology>
    </subcellularLocation>
</comment>
<dbReference type="NCBIfam" id="TIGR00879">
    <property type="entry name" value="SP"/>
    <property type="match status" value="1"/>
</dbReference>
<dbReference type="PANTHER" id="PTHR48020:SF49">
    <property type="entry name" value="SUGAR TRANSPORTER"/>
    <property type="match status" value="1"/>
</dbReference>
<dbReference type="InterPro" id="IPR003663">
    <property type="entry name" value="Sugar/inositol_transpt"/>
</dbReference>
<dbReference type="Proteomes" id="UP000790787">
    <property type="component" value="Chromosome 17"/>
</dbReference>
<keyword evidence="6" id="KW-0769">Symport</keyword>
<feature type="domain" description="Major facilitator superfamily (MFS) profile" evidence="13">
    <location>
        <begin position="1"/>
        <end position="416"/>
    </location>
</feature>
<feature type="transmembrane region" description="Helical" evidence="12">
    <location>
        <begin position="74"/>
        <end position="95"/>
    </location>
</feature>
<feature type="transmembrane region" description="Helical" evidence="12">
    <location>
        <begin position="388"/>
        <end position="408"/>
    </location>
</feature>
<accession>A0A1S4BHM6</accession>
<evidence type="ECO:0000256" key="1">
    <source>
        <dbReference type="ARBA" id="ARBA00004141"/>
    </source>
</evidence>
<organism evidence="14 15">
    <name type="scientific">Nicotiana tabacum</name>
    <name type="common">Common tobacco</name>
    <dbReference type="NCBI Taxonomy" id="4097"/>
    <lineage>
        <taxon>Eukaryota</taxon>
        <taxon>Viridiplantae</taxon>
        <taxon>Streptophyta</taxon>
        <taxon>Embryophyta</taxon>
        <taxon>Tracheophyta</taxon>
        <taxon>Spermatophyta</taxon>
        <taxon>Magnoliopsida</taxon>
        <taxon>eudicotyledons</taxon>
        <taxon>Gunneridae</taxon>
        <taxon>Pentapetalae</taxon>
        <taxon>asterids</taxon>
        <taxon>lamiids</taxon>
        <taxon>Solanales</taxon>
        <taxon>Solanaceae</taxon>
        <taxon>Nicotianoideae</taxon>
        <taxon>Nicotianeae</taxon>
        <taxon>Nicotiana</taxon>
    </lineage>
</organism>
<dbReference type="PROSITE" id="PS00217">
    <property type="entry name" value="SUGAR_TRANSPORT_2"/>
    <property type="match status" value="1"/>
</dbReference>
<feature type="transmembrane region" description="Helical" evidence="12">
    <location>
        <begin position="294"/>
        <end position="314"/>
    </location>
</feature>
<evidence type="ECO:0000256" key="12">
    <source>
        <dbReference type="SAM" id="Phobius"/>
    </source>
</evidence>
<keyword evidence="8 12" id="KW-0472">Membrane</keyword>
<evidence type="ECO:0000256" key="5">
    <source>
        <dbReference type="ARBA" id="ARBA00022692"/>
    </source>
</evidence>
<feature type="transmembrane region" description="Helical" evidence="12">
    <location>
        <begin position="326"/>
        <end position="350"/>
    </location>
</feature>
<keyword evidence="14" id="KW-1185">Reference proteome</keyword>
<evidence type="ECO:0000256" key="7">
    <source>
        <dbReference type="ARBA" id="ARBA00022989"/>
    </source>
</evidence>